<keyword evidence="2" id="KW-0812">Transmembrane</keyword>
<dbReference type="Proteomes" id="UP000629468">
    <property type="component" value="Unassembled WGS sequence"/>
</dbReference>
<evidence type="ECO:0000313" key="3">
    <source>
        <dbReference type="EMBL" id="KAF7763529.1"/>
    </source>
</evidence>
<keyword evidence="2" id="KW-0472">Membrane</keyword>
<feature type="transmembrane region" description="Helical" evidence="2">
    <location>
        <begin position="119"/>
        <end position="138"/>
    </location>
</feature>
<evidence type="ECO:0000256" key="2">
    <source>
        <dbReference type="SAM" id="Phobius"/>
    </source>
</evidence>
<feature type="compositionally biased region" description="Polar residues" evidence="1">
    <location>
        <begin position="31"/>
        <end position="41"/>
    </location>
</feature>
<keyword evidence="2" id="KW-1133">Transmembrane helix</keyword>
<dbReference type="AlphaFoldDB" id="A0A8H7EYN3"/>
<feature type="compositionally biased region" description="Low complexity" evidence="1">
    <location>
        <begin position="62"/>
        <end position="79"/>
    </location>
</feature>
<comment type="caution">
    <text evidence="3">The sequence shown here is derived from an EMBL/GenBank/DDBJ whole genome shotgun (WGS) entry which is preliminary data.</text>
</comment>
<protein>
    <submittedName>
        <fullName evidence="3">Uncharacterized protein</fullName>
    </submittedName>
</protein>
<accession>A0A8H7EYN3</accession>
<reference evidence="3 4" key="1">
    <citation type="journal article" name="Sci. Rep.">
        <title>Telomere-to-telomere assembled and centromere annotated genomes of the two main subspecies of the button mushroom Agaricus bisporus reveal especially polymorphic chromosome ends.</title>
        <authorList>
            <person name="Sonnenberg A.S.M."/>
            <person name="Sedaghat-Telgerd N."/>
            <person name="Lavrijssen B."/>
            <person name="Ohm R.A."/>
            <person name="Hendrickx P.M."/>
            <person name="Scholtmeijer K."/>
            <person name="Baars J.J.P."/>
            <person name="van Peer A."/>
        </authorList>
    </citation>
    <scope>NUCLEOTIDE SEQUENCE [LARGE SCALE GENOMIC DNA]</scope>
    <source>
        <strain evidence="3 4">H119_p4</strain>
    </source>
</reference>
<gene>
    <name evidence="3" type="ORF">Agabi119p4_8066</name>
</gene>
<organism evidence="3 4">
    <name type="scientific">Agaricus bisporus var. burnettii</name>
    <dbReference type="NCBI Taxonomy" id="192524"/>
    <lineage>
        <taxon>Eukaryota</taxon>
        <taxon>Fungi</taxon>
        <taxon>Dikarya</taxon>
        <taxon>Basidiomycota</taxon>
        <taxon>Agaricomycotina</taxon>
        <taxon>Agaricomycetes</taxon>
        <taxon>Agaricomycetidae</taxon>
        <taxon>Agaricales</taxon>
        <taxon>Agaricineae</taxon>
        <taxon>Agaricaceae</taxon>
        <taxon>Agaricus</taxon>
    </lineage>
</organism>
<proteinExistence type="predicted"/>
<evidence type="ECO:0000256" key="1">
    <source>
        <dbReference type="SAM" id="MobiDB-lite"/>
    </source>
</evidence>
<feature type="compositionally biased region" description="Low complexity" evidence="1">
    <location>
        <begin position="1"/>
        <end position="24"/>
    </location>
</feature>
<evidence type="ECO:0000313" key="4">
    <source>
        <dbReference type="Proteomes" id="UP000629468"/>
    </source>
</evidence>
<sequence>MGSSSSSSSSFQYPSSSYRSQSYSVPGSFDQPRQNRQQDQAYQEEESSSSRRMNQSGSKVAPPIYQRDYQPQRQQQQRQAEVVNEQPPGYSGTAPMAYPYYGYGRDLCRNGQHDYRTEYGLAGILCAIFCFPCGLLGLW</sequence>
<feature type="region of interest" description="Disordered" evidence="1">
    <location>
        <begin position="1"/>
        <end position="95"/>
    </location>
</feature>
<name>A0A8H7EYN3_AGABI</name>
<dbReference type="EMBL" id="JABXXO010000011">
    <property type="protein sequence ID" value="KAF7763529.1"/>
    <property type="molecule type" value="Genomic_DNA"/>
</dbReference>